<feature type="coiled-coil region" evidence="2">
    <location>
        <begin position="155"/>
        <end position="189"/>
    </location>
</feature>
<feature type="compositionally biased region" description="Polar residues" evidence="3">
    <location>
        <begin position="736"/>
        <end position="763"/>
    </location>
</feature>
<feature type="coiled-coil region" evidence="2">
    <location>
        <begin position="90"/>
        <end position="131"/>
    </location>
</feature>
<feature type="region of interest" description="Disordered" evidence="3">
    <location>
        <begin position="712"/>
        <end position="772"/>
    </location>
</feature>
<feature type="domain" description="GRIP" evidence="4">
    <location>
        <begin position="804"/>
        <end position="853"/>
    </location>
</feature>
<feature type="compositionally biased region" description="Polar residues" evidence="3">
    <location>
        <begin position="714"/>
        <end position="723"/>
    </location>
</feature>
<evidence type="ECO:0000313" key="6">
    <source>
        <dbReference type="Proteomes" id="UP000749559"/>
    </source>
</evidence>
<dbReference type="Proteomes" id="UP000749559">
    <property type="component" value="Unassembled WGS sequence"/>
</dbReference>
<name>A0A8S4P306_OWEFU</name>
<dbReference type="InterPro" id="IPR051952">
    <property type="entry name" value="Golgi-autophagy_related"/>
</dbReference>
<keyword evidence="6" id="KW-1185">Reference proteome</keyword>
<dbReference type="PANTHER" id="PTHR23157">
    <property type="entry name" value="GRIP AND COILED-COIL DOMAIN-CONTAINING PROTEIN 1"/>
    <property type="match status" value="1"/>
</dbReference>
<sequence length="880" mass="101205">MFAKLKKKIQEEGGGAPPSSPGEGEKRQLSPGPGLASPVADEGAKATGLGLFPNKSPSKDSEASAQLDTGHSKETKDEVLALLVKRTDQVKKLESKISELAALIKEKNKYAEKLEISLEKQQDESIAKQKEMQEDFKKKSNQMTESFTLALDKKDDDWKKKIAEIEKEKENLQKSLEKAEEYRMKYFKKEEESEEMEGLTTQELAKLKHMLLNKDQLLEKTESNLKEKTEALVISEKSLKELQNICEKLKMEVDDSKIQKQRCEEESQQHYTTILGLRAEKEALAKQLETATETLSQHAVDVEEKDSHIQHVQERVILLEQRLKDTTLSGDEHLTALQTERTNLEKKLEESRQQLTEVKSVWSEKISHLESQISNLNAKIVEDSEDFKGKQQEMETMKANFEKQIESLHSKLEAAETKVLRTNEIVDEKDRLLEKQKLTLENETLRAREMSSESEALLREEVHTLKSKITSLEHNLEKTKREHEDEKVKLHSSQDDYLEREIETERQITTLEDQLLTVKGELKVATKECSRISAQMQECKRQNEQLESKFASVEKELSETHDQYQSLDRKYKNKCLEYQECNTERDQLMLRNAELSQNCEHLKKSKSEEINSHQNEIEALQLEIQEKSAKNKDLEVKLGDLRSNIVQYQTKIEQQETKQVAALSAMESTEIQRHKTEISSLEDQLAEKNKAIKMQQQRLTDLKKTLQRELKVQSLPSDESNGTSNSPRDSPSNNRKFPSNGSQNKHTVPSIGNNSKSEQSVNSIIREKEKTPPAVIEQTTIKQDALMRNVVTNADHRDSFENAREHLDVNFEYLKHVVMKFMLSKETEAVHLIRAISILLKLNQNEQRLMKDTLEYKMSWFGSKPNLGKGQTAKVIPPSY</sequence>
<protein>
    <recommendedName>
        <fullName evidence="4">GRIP domain-containing protein</fullName>
    </recommendedName>
</protein>
<dbReference type="Gene3D" id="1.10.287.1490">
    <property type="match status" value="2"/>
</dbReference>
<accession>A0A8S4P306</accession>
<proteinExistence type="predicted"/>
<feature type="coiled-coil region" evidence="2">
    <location>
        <begin position="334"/>
        <end position="496"/>
    </location>
</feature>
<gene>
    <name evidence="5" type="ORF">OFUS_LOCUS12899</name>
</gene>
<dbReference type="GO" id="GO:0005794">
    <property type="term" value="C:Golgi apparatus"/>
    <property type="evidence" value="ECO:0007669"/>
    <property type="project" value="TreeGrafter"/>
</dbReference>
<dbReference type="EMBL" id="CAIIXF020000006">
    <property type="protein sequence ID" value="CAH1787137.1"/>
    <property type="molecule type" value="Genomic_DNA"/>
</dbReference>
<evidence type="ECO:0000313" key="5">
    <source>
        <dbReference type="EMBL" id="CAH1787137.1"/>
    </source>
</evidence>
<dbReference type="PROSITE" id="PS50913">
    <property type="entry name" value="GRIP"/>
    <property type="match status" value="1"/>
</dbReference>
<evidence type="ECO:0000256" key="1">
    <source>
        <dbReference type="ARBA" id="ARBA00023054"/>
    </source>
</evidence>
<dbReference type="AlphaFoldDB" id="A0A8S4P306"/>
<dbReference type="OrthoDB" id="5848685at2759"/>
<feature type="coiled-coil region" evidence="2">
    <location>
        <begin position="225"/>
        <end position="294"/>
    </location>
</feature>
<evidence type="ECO:0000256" key="3">
    <source>
        <dbReference type="SAM" id="MobiDB-lite"/>
    </source>
</evidence>
<feature type="compositionally biased region" description="Low complexity" evidence="3">
    <location>
        <begin position="724"/>
        <end position="735"/>
    </location>
</feature>
<dbReference type="SMART" id="SM00755">
    <property type="entry name" value="Grip"/>
    <property type="match status" value="1"/>
</dbReference>
<comment type="caution">
    <text evidence="5">The sequence shown here is derived from an EMBL/GenBank/DDBJ whole genome shotgun (WGS) entry which is preliminary data.</text>
</comment>
<evidence type="ECO:0000256" key="2">
    <source>
        <dbReference type="SAM" id="Coils"/>
    </source>
</evidence>
<keyword evidence="1 2" id="KW-0175">Coiled coil</keyword>
<organism evidence="5 6">
    <name type="scientific">Owenia fusiformis</name>
    <name type="common">Polychaete worm</name>
    <dbReference type="NCBI Taxonomy" id="6347"/>
    <lineage>
        <taxon>Eukaryota</taxon>
        <taxon>Metazoa</taxon>
        <taxon>Spiralia</taxon>
        <taxon>Lophotrochozoa</taxon>
        <taxon>Annelida</taxon>
        <taxon>Polychaeta</taxon>
        <taxon>Sedentaria</taxon>
        <taxon>Canalipalpata</taxon>
        <taxon>Sabellida</taxon>
        <taxon>Oweniida</taxon>
        <taxon>Oweniidae</taxon>
        <taxon>Owenia</taxon>
    </lineage>
</organism>
<reference evidence="5" key="1">
    <citation type="submission" date="2022-03" db="EMBL/GenBank/DDBJ databases">
        <authorList>
            <person name="Martin C."/>
        </authorList>
    </citation>
    <scope>NUCLEOTIDE SEQUENCE</scope>
</reference>
<feature type="coiled-coil region" evidence="2">
    <location>
        <begin position="522"/>
        <end position="709"/>
    </location>
</feature>
<feature type="region of interest" description="Disordered" evidence="3">
    <location>
        <begin position="1"/>
        <end position="75"/>
    </location>
</feature>
<dbReference type="Gene3D" id="1.10.220.60">
    <property type="entry name" value="GRIP domain"/>
    <property type="match status" value="1"/>
</dbReference>
<evidence type="ECO:0000259" key="4">
    <source>
        <dbReference type="PROSITE" id="PS50913"/>
    </source>
</evidence>
<dbReference type="Pfam" id="PF01465">
    <property type="entry name" value="GRIP"/>
    <property type="match status" value="1"/>
</dbReference>
<dbReference type="InterPro" id="IPR000237">
    <property type="entry name" value="GRIP_dom"/>
</dbReference>
<dbReference type="PANTHER" id="PTHR23157:SF24">
    <property type="entry name" value="GOLGIN SUBFAMILY A MEMBER 1"/>
    <property type="match status" value="1"/>
</dbReference>